<sequence length="302" mass="33715">MRTYAIIDIGSNTVRMNLYQVKDENFSLLVSKKSAVGLASYVKKKVMSQEGIDALIECLLDFRRTAQLLNIDVIDAFATASLRNIKNTEDVLNQVSAHCHIQIEILSGAQEGLISFDGALLGIHYDDGMYMDTGGGSSEIVLYDQKRIGFVCSLPVGSLNLFNEYVDRIIPTKSEITAIQDRVKQELKSAEPSKGMFRVNNLVVTGGSMRAIRELMVHLKMVDPNNFVIKPDDLSELIKVLSKDEKETIRLFLKVKADRVHTMFPGLLLIQSVAQYSRAKNIQVSTNGVREGYMIDKVLKHA</sequence>
<keyword evidence="4" id="KW-1185">Reference proteome</keyword>
<dbReference type="RefSeq" id="WP_128520836.1">
    <property type="nucleotide sequence ID" value="NZ_CAUWBR010000040.1"/>
</dbReference>
<name>A0A3N0I0A6_9FIRM</name>
<gene>
    <name evidence="3" type="ORF">EDX97_09085</name>
</gene>
<comment type="similarity">
    <text evidence="1">Belongs to the GppA/Ppx family.</text>
</comment>
<dbReference type="Proteomes" id="UP000276568">
    <property type="component" value="Unassembled WGS sequence"/>
</dbReference>
<dbReference type="EMBL" id="RJQC01000003">
    <property type="protein sequence ID" value="RNM29772.1"/>
    <property type="molecule type" value="Genomic_DNA"/>
</dbReference>
<dbReference type="InterPro" id="IPR003695">
    <property type="entry name" value="Ppx_GppA_N"/>
</dbReference>
<dbReference type="PANTHER" id="PTHR30005">
    <property type="entry name" value="EXOPOLYPHOSPHATASE"/>
    <property type="match status" value="1"/>
</dbReference>
<dbReference type="InterPro" id="IPR043129">
    <property type="entry name" value="ATPase_NBD"/>
</dbReference>
<feature type="domain" description="Ppx/GppA phosphatase N-terminal" evidence="2">
    <location>
        <begin position="19"/>
        <end position="301"/>
    </location>
</feature>
<dbReference type="SUPFAM" id="SSF53067">
    <property type="entry name" value="Actin-like ATPase domain"/>
    <property type="match status" value="2"/>
</dbReference>
<evidence type="ECO:0000313" key="3">
    <source>
        <dbReference type="EMBL" id="RNM29772.1"/>
    </source>
</evidence>
<dbReference type="Pfam" id="PF02541">
    <property type="entry name" value="Ppx-GppA"/>
    <property type="match status" value="1"/>
</dbReference>
<dbReference type="GO" id="GO:0006357">
    <property type="term" value="P:regulation of transcription by RNA polymerase II"/>
    <property type="evidence" value="ECO:0007669"/>
    <property type="project" value="TreeGrafter"/>
</dbReference>
<evidence type="ECO:0000313" key="4">
    <source>
        <dbReference type="Proteomes" id="UP000276568"/>
    </source>
</evidence>
<dbReference type="CDD" id="cd24052">
    <property type="entry name" value="ASKHA_NBD_HpPPX-GppA-like"/>
    <property type="match status" value="1"/>
</dbReference>
<dbReference type="AlphaFoldDB" id="A0A3N0I0A6"/>
<evidence type="ECO:0000259" key="2">
    <source>
        <dbReference type="Pfam" id="PF02541"/>
    </source>
</evidence>
<dbReference type="InterPro" id="IPR050273">
    <property type="entry name" value="GppA/Ppx_hydrolase"/>
</dbReference>
<dbReference type="PANTHER" id="PTHR30005:SF0">
    <property type="entry name" value="RETROGRADE REGULATION PROTEIN 2"/>
    <property type="match status" value="1"/>
</dbReference>
<organism evidence="3 4">
    <name type="scientific">Absicoccus porci</name>
    <dbReference type="NCBI Taxonomy" id="2486576"/>
    <lineage>
        <taxon>Bacteria</taxon>
        <taxon>Bacillati</taxon>
        <taxon>Bacillota</taxon>
        <taxon>Erysipelotrichia</taxon>
        <taxon>Erysipelotrichales</taxon>
        <taxon>Erysipelotrichaceae</taxon>
        <taxon>Absicoccus</taxon>
    </lineage>
</organism>
<reference evidence="3 4" key="1">
    <citation type="submission" date="2018-11" db="EMBL/GenBank/DDBJ databases">
        <title>Clostridium sp. nov., a member of the family Erysipelotrichaceae isolated from pig faeces.</title>
        <authorList>
            <person name="Chang Y.-H."/>
        </authorList>
    </citation>
    <scope>NUCLEOTIDE SEQUENCE [LARGE SCALE GENOMIC DNA]</scope>
    <source>
        <strain evidence="3 4">YH-panp20</strain>
    </source>
</reference>
<accession>A0A3N0I0A6</accession>
<proteinExistence type="inferred from homology"/>
<comment type="caution">
    <text evidence="3">The sequence shown here is derived from an EMBL/GenBank/DDBJ whole genome shotgun (WGS) entry which is preliminary data.</text>
</comment>
<evidence type="ECO:0000256" key="1">
    <source>
        <dbReference type="ARBA" id="ARBA00007125"/>
    </source>
</evidence>
<protein>
    <submittedName>
        <fullName evidence="3">Phosphatase</fullName>
    </submittedName>
</protein>
<dbReference type="OrthoDB" id="9807195at2"/>
<dbReference type="Gene3D" id="3.30.420.40">
    <property type="match status" value="1"/>
</dbReference>
<dbReference type="Gene3D" id="3.30.420.150">
    <property type="entry name" value="Exopolyphosphatase. Domain 2"/>
    <property type="match status" value="1"/>
</dbReference>